<organism evidence="7 8">
    <name type="scientific">Pyrocoelia pectoralis</name>
    <dbReference type="NCBI Taxonomy" id="417401"/>
    <lineage>
        <taxon>Eukaryota</taxon>
        <taxon>Metazoa</taxon>
        <taxon>Ecdysozoa</taxon>
        <taxon>Arthropoda</taxon>
        <taxon>Hexapoda</taxon>
        <taxon>Insecta</taxon>
        <taxon>Pterygota</taxon>
        <taxon>Neoptera</taxon>
        <taxon>Endopterygota</taxon>
        <taxon>Coleoptera</taxon>
        <taxon>Polyphaga</taxon>
        <taxon>Elateriformia</taxon>
        <taxon>Elateroidea</taxon>
        <taxon>Lampyridae</taxon>
        <taxon>Lampyrinae</taxon>
        <taxon>Pyrocoelia</taxon>
    </lineage>
</organism>
<dbReference type="AlphaFoldDB" id="A0AAN7VEL3"/>
<proteinExistence type="predicted"/>
<evidence type="ECO:0000256" key="1">
    <source>
        <dbReference type="ARBA" id="ARBA00022723"/>
    </source>
</evidence>
<dbReference type="Pfam" id="PF05485">
    <property type="entry name" value="THAP"/>
    <property type="match status" value="1"/>
</dbReference>
<keyword evidence="8" id="KW-1185">Reference proteome</keyword>
<accession>A0AAN7VEL3</accession>
<dbReference type="InterPro" id="IPR026516">
    <property type="entry name" value="THAP1/10"/>
</dbReference>
<dbReference type="InterPro" id="IPR038441">
    <property type="entry name" value="THAP_Znf_sf"/>
</dbReference>
<feature type="domain" description="THAP-type" evidence="6">
    <location>
        <begin position="1"/>
        <end position="90"/>
    </location>
</feature>
<evidence type="ECO:0000256" key="5">
    <source>
        <dbReference type="PROSITE-ProRule" id="PRU00309"/>
    </source>
</evidence>
<dbReference type="EMBL" id="JAVRBK010000006">
    <property type="protein sequence ID" value="KAK5642524.1"/>
    <property type="molecule type" value="Genomic_DNA"/>
</dbReference>
<evidence type="ECO:0000256" key="2">
    <source>
        <dbReference type="ARBA" id="ARBA00022771"/>
    </source>
</evidence>
<dbReference type="Proteomes" id="UP001329430">
    <property type="component" value="Chromosome 6"/>
</dbReference>
<keyword evidence="2 5" id="KW-0863">Zinc-finger</keyword>
<dbReference type="SMART" id="SM00692">
    <property type="entry name" value="DM3"/>
    <property type="match status" value="1"/>
</dbReference>
<name>A0AAN7VEL3_9COLE</name>
<dbReference type="PANTHER" id="PTHR46600:SF11">
    <property type="entry name" value="THAP DOMAIN-CONTAINING PROTEIN 10"/>
    <property type="match status" value="1"/>
</dbReference>
<keyword evidence="4 5" id="KW-0238">DNA-binding</keyword>
<evidence type="ECO:0000313" key="8">
    <source>
        <dbReference type="Proteomes" id="UP001329430"/>
    </source>
</evidence>
<dbReference type="GO" id="GO:0008270">
    <property type="term" value="F:zinc ion binding"/>
    <property type="evidence" value="ECO:0007669"/>
    <property type="project" value="UniProtKB-KW"/>
</dbReference>
<evidence type="ECO:0000313" key="7">
    <source>
        <dbReference type="EMBL" id="KAK5642524.1"/>
    </source>
</evidence>
<dbReference type="SMART" id="SM00980">
    <property type="entry name" value="THAP"/>
    <property type="match status" value="1"/>
</dbReference>
<comment type="caution">
    <text evidence="7">The sequence shown here is derived from an EMBL/GenBank/DDBJ whole genome shotgun (WGS) entry which is preliminary data.</text>
</comment>
<keyword evidence="3" id="KW-0862">Zinc</keyword>
<dbReference type="SUPFAM" id="SSF57716">
    <property type="entry name" value="Glucocorticoid receptor-like (DNA-binding domain)"/>
    <property type="match status" value="1"/>
</dbReference>
<protein>
    <recommendedName>
        <fullName evidence="6">THAP-type domain-containing protein</fullName>
    </recommendedName>
</protein>
<dbReference type="InterPro" id="IPR006612">
    <property type="entry name" value="THAP_Znf"/>
</dbReference>
<dbReference type="PANTHER" id="PTHR46600">
    <property type="entry name" value="THAP DOMAIN-CONTAINING"/>
    <property type="match status" value="1"/>
</dbReference>
<gene>
    <name evidence="7" type="ORF">RI129_008691</name>
</gene>
<dbReference type="GO" id="GO:0043565">
    <property type="term" value="F:sequence-specific DNA binding"/>
    <property type="evidence" value="ECO:0007669"/>
    <property type="project" value="InterPro"/>
</dbReference>
<reference evidence="7 8" key="1">
    <citation type="journal article" date="2024" name="Insects">
        <title>An Improved Chromosome-Level Genome Assembly of the Firefly Pyrocoelia pectoralis.</title>
        <authorList>
            <person name="Fu X."/>
            <person name="Meyer-Rochow V.B."/>
            <person name="Ballantyne L."/>
            <person name="Zhu X."/>
        </authorList>
    </citation>
    <scope>NUCLEOTIDE SEQUENCE [LARGE SCALE GENOMIC DNA]</scope>
    <source>
        <strain evidence="7">XCY_ONT2</strain>
    </source>
</reference>
<sequence length="125" mass="15139">MPNCCVFGCNNNLKNSNVTLHNFPREEKEPRRYKAWKNRINRENFKPNHNHVVCSEHFEDEDFVGRYKKDLMPQHKVVRRLSKTAIPSLHLTGNKDAEKAAKRLSTYIRKKIRRKRNKRWNRFTY</sequence>
<dbReference type="PROSITE" id="PS50950">
    <property type="entry name" value="ZF_THAP"/>
    <property type="match status" value="1"/>
</dbReference>
<evidence type="ECO:0000259" key="6">
    <source>
        <dbReference type="PROSITE" id="PS50950"/>
    </source>
</evidence>
<evidence type="ECO:0000256" key="3">
    <source>
        <dbReference type="ARBA" id="ARBA00022833"/>
    </source>
</evidence>
<keyword evidence="1" id="KW-0479">Metal-binding</keyword>
<dbReference type="Gene3D" id="6.20.210.20">
    <property type="entry name" value="THAP domain"/>
    <property type="match status" value="1"/>
</dbReference>
<evidence type="ECO:0000256" key="4">
    <source>
        <dbReference type="ARBA" id="ARBA00023125"/>
    </source>
</evidence>